<comment type="caution">
    <text evidence="2">The sequence shown here is derived from an EMBL/GenBank/DDBJ whole genome shotgun (WGS) entry which is preliminary data.</text>
</comment>
<gene>
    <name evidence="2" type="ORF">GPM918_LOCUS16520</name>
    <name evidence="1" type="ORF">OVA965_LOCUS15954</name>
    <name evidence="4" type="ORF">SRO942_LOCUS16520</name>
    <name evidence="3" type="ORF">TMI583_LOCUS15962</name>
</gene>
<reference evidence="2" key="1">
    <citation type="submission" date="2021-02" db="EMBL/GenBank/DDBJ databases">
        <authorList>
            <person name="Nowell W R."/>
        </authorList>
    </citation>
    <scope>NUCLEOTIDE SEQUENCE</scope>
</reference>
<dbReference type="EMBL" id="CAJNOQ010004358">
    <property type="protein sequence ID" value="CAF1055764.1"/>
    <property type="molecule type" value="Genomic_DNA"/>
</dbReference>
<evidence type="ECO:0000313" key="1">
    <source>
        <dbReference type="EMBL" id="CAF1030338.1"/>
    </source>
</evidence>
<dbReference type="Proteomes" id="UP000682733">
    <property type="component" value="Unassembled WGS sequence"/>
</dbReference>
<protein>
    <submittedName>
        <fullName evidence="2">Uncharacterized protein</fullName>
    </submittedName>
</protein>
<dbReference type="Proteomes" id="UP000663829">
    <property type="component" value="Unassembled WGS sequence"/>
</dbReference>
<evidence type="ECO:0000313" key="4">
    <source>
        <dbReference type="EMBL" id="CAF3824795.1"/>
    </source>
</evidence>
<dbReference type="EMBL" id="CAJNOK010007293">
    <property type="protein sequence ID" value="CAF1030338.1"/>
    <property type="molecule type" value="Genomic_DNA"/>
</dbReference>
<keyword evidence="5" id="KW-1185">Reference proteome</keyword>
<evidence type="ECO:0000313" key="5">
    <source>
        <dbReference type="Proteomes" id="UP000663829"/>
    </source>
</evidence>
<dbReference type="AlphaFoldDB" id="A0A814KXK3"/>
<proteinExistence type="predicted"/>
<dbReference type="EMBL" id="CAJOBC010004358">
    <property type="protein sequence ID" value="CAF3824795.1"/>
    <property type="molecule type" value="Genomic_DNA"/>
</dbReference>
<dbReference type="EMBL" id="CAJOBA010007303">
    <property type="protein sequence ID" value="CAF3798527.1"/>
    <property type="molecule type" value="Genomic_DNA"/>
</dbReference>
<accession>A0A814KXK3</accession>
<evidence type="ECO:0000313" key="3">
    <source>
        <dbReference type="EMBL" id="CAF3798527.1"/>
    </source>
</evidence>
<organism evidence="2 5">
    <name type="scientific">Didymodactylos carnosus</name>
    <dbReference type="NCBI Taxonomy" id="1234261"/>
    <lineage>
        <taxon>Eukaryota</taxon>
        <taxon>Metazoa</taxon>
        <taxon>Spiralia</taxon>
        <taxon>Gnathifera</taxon>
        <taxon>Rotifera</taxon>
        <taxon>Eurotatoria</taxon>
        <taxon>Bdelloidea</taxon>
        <taxon>Philodinida</taxon>
        <taxon>Philodinidae</taxon>
        <taxon>Didymodactylos</taxon>
    </lineage>
</organism>
<name>A0A814KXK3_9BILA</name>
<sequence>MYHAYSPTNFLSRELSTDDITDLFMATSVVKTVEFYLFHRIGDMRIEHAKTDEGLTIVSTTIDFTANMYDVFHSYLISVEVYTCIVWLHSDRQEGVDYGEIQGRLYSIVDKSHVLHDVDQGVDFIQENTTNEMMFIVPSELASVIVPVVHKQEHLISVYVLFGEDKT</sequence>
<evidence type="ECO:0000313" key="2">
    <source>
        <dbReference type="EMBL" id="CAF1055764.1"/>
    </source>
</evidence>
<dbReference type="Proteomes" id="UP000677228">
    <property type="component" value="Unassembled WGS sequence"/>
</dbReference>
<dbReference type="Proteomes" id="UP000681722">
    <property type="component" value="Unassembled WGS sequence"/>
</dbReference>